<proteinExistence type="predicted"/>
<accession>A0A844KH95</accession>
<dbReference type="RefSeq" id="WP_155205086.1">
    <property type="nucleotide sequence ID" value="NZ_WNAF01000015.1"/>
</dbReference>
<gene>
    <name evidence="1" type="ORF">GMD21_14775</name>
</gene>
<keyword evidence="2" id="KW-1185">Reference proteome</keyword>
<dbReference type="Proteomes" id="UP000448177">
    <property type="component" value="Unassembled WGS sequence"/>
</dbReference>
<evidence type="ECO:0000313" key="1">
    <source>
        <dbReference type="EMBL" id="MTR77886.1"/>
    </source>
</evidence>
<dbReference type="InterPro" id="IPR025427">
    <property type="entry name" value="DUF4160"/>
</dbReference>
<evidence type="ECO:0000313" key="2">
    <source>
        <dbReference type="Proteomes" id="UP000448177"/>
    </source>
</evidence>
<name>A0A844KH95_9FIRM</name>
<reference evidence="1 2" key="1">
    <citation type="journal article" date="2019" name="Nat. Med.">
        <title>A library of human gut bacterial isolates paired with longitudinal multiomics data enables mechanistic microbiome research.</title>
        <authorList>
            <person name="Poyet M."/>
            <person name="Groussin M."/>
            <person name="Gibbons S.M."/>
            <person name="Avila-Pacheco J."/>
            <person name="Jiang X."/>
            <person name="Kearney S.M."/>
            <person name="Perrotta A.R."/>
            <person name="Berdy B."/>
            <person name="Zhao S."/>
            <person name="Lieberman T.D."/>
            <person name="Swanson P.K."/>
            <person name="Smith M."/>
            <person name="Roesemann S."/>
            <person name="Alexander J.E."/>
            <person name="Rich S.A."/>
            <person name="Livny J."/>
            <person name="Vlamakis H."/>
            <person name="Clish C."/>
            <person name="Bullock K."/>
            <person name="Deik A."/>
            <person name="Scott J."/>
            <person name="Pierce K.A."/>
            <person name="Xavier R.J."/>
            <person name="Alm E.J."/>
        </authorList>
    </citation>
    <scope>NUCLEOTIDE SEQUENCE [LARGE SCALE GENOMIC DNA]</scope>
    <source>
        <strain evidence="1 2">BIOML-A1</strain>
    </source>
</reference>
<sequence length="253" mass="30708">MDYYLNEYSLRGQFESVEDFFESLRSYTFPVLKKVNERKENIIWKKDTLWQSEICKGVSLTKIPQKKNERSGELARLKIQLIKLTYEPPFYSNEGVSNIEIKEYKFDTEYREKFDTRNCFTNAIENEGRVISFLHPAYECTQLPVNVNFENSEYEYCIENIYTPEWWNCEPEIKTWRTCQKYLIEVRAKEFDYHPPHFHVSKNEFAAVFKLNNGELYREGKKKWTLHMINEIKEWYEENKCELQETWNNLHNS</sequence>
<dbReference type="AlphaFoldDB" id="A0A844KH95"/>
<dbReference type="Pfam" id="PF13711">
    <property type="entry name" value="DUF4160"/>
    <property type="match status" value="1"/>
</dbReference>
<dbReference type="EMBL" id="WNAF01000015">
    <property type="protein sequence ID" value="MTR77886.1"/>
    <property type="molecule type" value="Genomic_DNA"/>
</dbReference>
<protein>
    <submittedName>
        <fullName evidence="1">DUF4160 domain-containing protein</fullName>
    </submittedName>
</protein>
<organism evidence="1 2">
    <name type="scientific">Mediterraneibacter faecis</name>
    <dbReference type="NCBI Taxonomy" id="592978"/>
    <lineage>
        <taxon>Bacteria</taxon>
        <taxon>Bacillati</taxon>
        <taxon>Bacillota</taxon>
        <taxon>Clostridia</taxon>
        <taxon>Lachnospirales</taxon>
        <taxon>Lachnospiraceae</taxon>
        <taxon>Mediterraneibacter</taxon>
    </lineage>
</organism>
<comment type="caution">
    <text evidence="1">The sequence shown here is derived from an EMBL/GenBank/DDBJ whole genome shotgun (WGS) entry which is preliminary data.</text>
</comment>